<comment type="caution">
    <text evidence="1">The sequence shown here is derived from an EMBL/GenBank/DDBJ whole genome shotgun (WGS) entry which is preliminary data.</text>
</comment>
<protein>
    <submittedName>
        <fullName evidence="1">6770_t:CDS:1</fullName>
    </submittedName>
</protein>
<gene>
    <name evidence="1" type="ORF">FMOSSE_LOCUS7482</name>
</gene>
<accession>A0A9N9G0X3</accession>
<reference evidence="1" key="1">
    <citation type="submission" date="2021-06" db="EMBL/GenBank/DDBJ databases">
        <authorList>
            <person name="Kallberg Y."/>
            <person name="Tangrot J."/>
            <person name="Rosling A."/>
        </authorList>
    </citation>
    <scope>NUCLEOTIDE SEQUENCE</scope>
    <source>
        <strain evidence="1">87-6 pot B 2015</strain>
    </source>
</reference>
<dbReference type="AlphaFoldDB" id="A0A9N9G0X3"/>
<evidence type="ECO:0000313" key="2">
    <source>
        <dbReference type="Proteomes" id="UP000789375"/>
    </source>
</evidence>
<proteinExistence type="predicted"/>
<organism evidence="1 2">
    <name type="scientific">Funneliformis mosseae</name>
    <name type="common">Endomycorrhizal fungus</name>
    <name type="synonym">Glomus mosseae</name>
    <dbReference type="NCBI Taxonomy" id="27381"/>
    <lineage>
        <taxon>Eukaryota</taxon>
        <taxon>Fungi</taxon>
        <taxon>Fungi incertae sedis</taxon>
        <taxon>Mucoromycota</taxon>
        <taxon>Glomeromycotina</taxon>
        <taxon>Glomeromycetes</taxon>
        <taxon>Glomerales</taxon>
        <taxon>Glomeraceae</taxon>
        <taxon>Funneliformis</taxon>
    </lineage>
</organism>
<name>A0A9N9G0X3_FUNMO</name>
<sequence length="60" mass="6504">MAGQGPAIINIWNSDNTCLSSIKSIASANKYFSLLIGSRLQIVLLICFDVSSISNNMCYC</sequence>
<dbReference type="EMBL" id="CAJVPP010001756">
    <property type="protein sequence ID" value="CAG8571598.1"/>
    <property type="molecule type" value="Genomic_DNA"/>
</dbReference>
<dbReference type="Proteomes" id="UP000789375">
    <property type="component" value="Unassembled WGS sequence"/>
</dbReference>
<keyword evidence="2" id="KW-1185">Reference proteome</keyword>
<evidence type="ECO:0000313" key="1">
    <source>
        <dbReference type="EMBL" id="CAG8571598.1"/>
    </source>
</evidence>